<name>A0A849SQQ0_UNCEI</name>
<proteinExistence type="predicted"/>
<protein>
    <submittedName>
        <fullName evidence="1">Uncharacterized protein</fullName>
    </submittedName>
</protein>
<evidence type="ECO:0000313" key="2">
    <source>
        <dbReference type="Proteomes" id="UP000580839"/>
    </source>
</evidence>
<sequence>MKPTRPRRRKKVTTVTEQDPRGSRIVAIADSHLAAATAQRLATISARWAKQAGAGEDDALEVVAAAQRAREAASHAEDTETTDDAWAAARLAWAAVTSAREADERVKAAIAQALSEIGNPLARARRESRKAA</sequence>
<reference evidence="1 2" key="1">
    <citation type="submission" date="2020-04" db="EMBL/GenBank/DDBJ databases">
        <title>Metagenomic profiling of ammonia- and methane-oxidizing microorganisms in a Dutch drinking water treatment plant.</title>
        <authorList>
            <person name="Poghosyan L."/>
            <person name="Leucker S."/>
        </authorList>
    </citation>
    <scope>NUCLEOTIDE SEQUENCE [LARGE SCALE GENOMIC DNA]</scope>
    <source>
        <strain evidence="1">S-RSF-IL-03</strain>
    </source>
</reference>
<comment type="caution">
    <text evidence="1">The sequence shown here is derived from an EMBL/GenBank/DDBJ whole genome shotgun (WGS) entry which is preliminary data.</text>
</comment>
<gene>
    <name evidence="1" type="ORF">HOP12_14075</name>
</gene>
<evidence type="ECO:0000313" key="1">
    <source>
        <dbReference type="EMBL" id="NOT35267.1"/>
    </source>
</evidence>
<dbReference type="Proteomes" id="UP000580839">
    <property type="component" value="Unassembled WGS sequence"/>
</dbReference>
<accession>A0A849SQQ0</accession>
<dbReference type="EMBL" id="JABFRW010000184">
    <property type="protein sequence ID" value="NOT35267.1"/>
    <property type="molecule type" value="Genomic_DNA"/>
</dbReference>
<dbReference type="AlphaFoldDB" id="A0A849SQQ0"/>
<organism evidence="1 2">
    <name type="scientific">Eiseniibacteriota bacterium</name>
    <dbReference type="NCBI Taxonomy" id="2212470"/>
    <lineage>
        <taxon>Bacteria</taxon>
        <taxon>Candidatus Eiseniibacteriota</taxon>
    </lineage>
</organism>